<reference evidence="4 5" key="1">
    <citation type="submission" date="2020-10" db="EMBL/GenBank/DDBJ databases">
        <title>Sequencing the genomes of 1000 actinobacteria strains.</title>
        <authorList>
            <person name="Klenk H.-P."/>
        </authorList>
    </citation>
    <scope>NUCLEOTIDE SEQUENCE [LARGE SCALE GENOMIC DNA]</scope>
    <source>
        <strain evidence="4 5">DSM 7307</strain>
    </source>
</reference>
<evidence type="ECO:0000313" key="4">
    <source>
        <dbReference type="EMBL" id="MBE1505574.1"/>
    </source>
</evidence>
<comment type="caution">
    <text evidence="4">The sequence shown here is derived from an EMBL/GenBank/DDBJ whole genome shotgun (WGS) entry which is preliminary data.</text>
</comment>
<organism evidence="4 5">
    <name type="scientific">Rhizobium viscosum</name>
    <name type="common">Arthrobacter viscosus</name>
    <dbReference type="NCBI Taxonomy" id="1673"/>
    <lineage>
        <taxon>Bacteria</taxon>
        <taxon>Pseudomonadati</taxon>
        <taxon>Pseudomonadota</taxon>
        <taxon>Alphaproteobacteria</taxon>
        <taxon>Hyphomicrobiales</taxon>
        <taxon>Rhizobiaceae</taxon>
        <taxon>Rhizobium/Agrobacterium group</taxon>
        <taxon>Rhizobium</taxon>
    </lineage>
</organism>
<dbReference type="SUPFAM" id="SSF51735">
    <property type="entry name" value="NAD(P)-binding Rossmann-fold domains"/>
    <property type="match status" value="1"/>
</dbReference>
<dbReference type="Pfam" id="PF09130">
    <property type="entry name" value="DUF1932"/>
    <property type="match status" value="1"/>
</dbReference>
<dbReference type="Proteomes" id="UP000620262">
    <property type="component" value="Unassembled WGS sequence"/>
</dbReference>
<name>A0ABR9IQX6_RHIVS</name>
<dbReference type="Pfam" id="PF03446">
    <property type="entry name" value="NAD_binding_2"/>
    <property type="match status" value="1"/>
</dbReference>
<accession>A0ABR9IQX6</accession>
<protein>
    <submittedName>
        <fullName evidence="4">3-hydroxyisobutyrate dehydrogenase-like beta-hydroxyacid dehydrogenase</fullName>
    </submittedName>
</protein>
<dbReference type="InterPro" id="IPR015814">
    <property type="entry name" value="Pgluconate_DH_NAD-bd_C"/>
</dbReference>
<dbReference type="InterPro" id="IPR006115">
    <property type="entry name" value="6PGDH_NADP-bd"/>
</dbReference>
<keyword evidence="1" id="KW-0560">Oxidoreductase</keyword>
<dbReference type="RefSeq" id="WP_192729410.1">
    <property type="nucleotide sequence ID" value="NZ_BAAAVL010000009.1"/>
</dbReference>
<dbReference type="EMBL" id="JADBEC010000001">
    <property type="protein sequence ID" value="MBE1505574.1"/>
    <property type="molecule type" value="Genomic_DNA"/>
</dbReference>
<dbReference type="InterPro" id="IPR036291">
    <property type="entry name" value="NAD(P)-bd_dom_sf"/>
</dbReference>
<evidence type="ECO:0000259" key="2">
    <source>
        <dbReference type="Pfam" id="PF03446"/>
    </source>
</evidence>
<dbReference type="PIRSF" id="PIRSF000103">
    <property type="entry name" value="HIBADH"/>
    <property type="match status" value="1"/>
</dbReference>
<evidence type="ECO:0000259" key="3">
    <source>
        <dbReference type="Pfam" id="PF09130"/>
    </source>
</evidence>
<dbReference type="Gene3D" id="3.40.50.720">
    <property type="entry name" value="NAD(P)-binding Rossmann-like Domain"/>
    <property type="match status" value="1"/>
</dbReference>
<dbReference type="InterPro" id="IPR015815">
    <property type="entry name" value="HIBADH-related"/>
</dbReference>
<feature type="domain" description="6-phosphogluconate dehydrogenase NADP-binding" evidence="2">
    <location>
        <begin position="2"/>
        <end position="140"/>
    </location>
</feature>
<evidence type="ECO:0000313" key="5">
    <source>
        <dbReference type="Proteomes" id="UP000620262"/>
    </source>
</evidence>
<keyword evidence="5" id="KW-1185">Reference proteome</keyword>
<dbReference type="InterPro" id="IPR013328">
    <property type="entry name" value="6PGD_dom2"/>
</dbReference>
<dbReference type="SUPFAM" id="SSF48179">
    <property type="entry name" value="6-phosphogluconate dehydrogenase C-terminal domain-like"/>
    <property type="match status" value="1"/>
</dbReference>
<proteinExistence type="predicted"/>
<dbReference type="InterPro" id="IPR008927">
    <property type="entry name" value="6-PGluconate_DH-like_C_sf"/>
</dbReference>
<sequence length="288" mass="30620">MRIGFLGYGEAARAFHEGLSRLGLSFIAYDILLASEDEAIREAMRARGADISETIAGLSEADWVFSAVTADQSLLAVEPLLPHLRQGQVVIDINSVSPGRKRETAAAVEAAGGDYLDMAVMAPVHPRKHQTPVLLAGAPAERLLPELLALGFSAEIAGPAAGAATAIKMVRSLFVKGLEAITVEALLAAKASGCYEEILSSLSGSFPGLNWPQFAEYQMERTTRHGRRRAAEMRESAATLNALGLRDGLAMEIAEVQERMGACGLGQTGGLEETVGRVLELRLKPQKG</sequence>
<gene>
    <name evidence="4" type="ORF">H4W29_002755</name>
</gene>
<feature type="domain" description="Phosphogluconate dehydrogenase NAD-binding putative C-terminal" evidence="3">
    <location>
        <begin position="189"/>
        <end position="259"/>
    </location>
</feature>
<evidence type="ECO:0000256" key="1">
    <source>
        <dbReference type="ARBA" id="ARBA00023002"/>
    </source>
</evidence>
<dbReference type="Gene3D" id="1.10.1040.10">
    <property type="entry name" value="N-(1-d-carboxylethyl)-l-norvaline Dehydrogenase, domain 2"/>
    <property type="match status" value="1"/>
</dbReference>